<feature type="compositionally biased region" description="Basic and acidic residues" evidence="20">
    <location>
        <begin position="622"/>
        <end position="631"/>
    </location>
</feature>
<feature type="transmembrane region" description="Helical" evidence="21">
    <location>
        <begin position="101"/>
        <end position="122"/>
    </location>
</feature>
<organism evidence="24 25">
    <name type="scientific">Ogataea polymorpha</name>
    <dbReference type="NCBI Taxonomy" id="460523"/>
    <lineage>
        <taxon>Eukaryota</taxon>
        <taxon>Fungi</taxon>
        <taxon>Dikarya</taxon>
        <taxon>Ascomycota</taxon>
        <taxon>Saccharomycotina</taxon>
        <taxon>Pichiomycetes</taxon>
        <taxon>Pichiales</taxon>
        <taxon>Pichiaceae</taxon>
        <taxon>Ogataea</taxon>
    </lineage>
</organism>
<dbReference type="CDD" id="cd14131">
    <property type="entry name" value="PKc_Mps1"/>
    <property type="match status" value="1"/>
</dbReference>
<keyword evidence="11" id="KW-0418">Kinase</keyword>
<evidence type="ECO:0000313" key="25">
    <source>
        <dbReference type="Proteomes" id="UP000788993"/>
    </source>
</evidence>
<gene>
    <name evidence="24" type="ORF">OGATHE_005298</name>
</gene>
<keyword evidence="7" id="KW-0723">Serine/threonine-protein kinase</keyword>
<comment type="subcellular location">
    <subcellularLocation>
        <location evidence="1">Cell membrane</location>
        <topology evidence="1">Multi-pass membrane protein</topology>
    </subcellularLocation>
</comment>
<reference evidence="24" key="2">
    <citation type="submission" date="2021-01" db="EMBL/GenBank/DDBJ databases">
        <authorList>
            <person name="Schikora-Tamarit M.A."/>
        </authorList>
    </citation>
    <scope>NUCLEOTIDE SEQUENCE</scope>
    <source>
        <strain evidence="24">NCAIM Y.01608</strain>
    </source>
</reference>
<keyword evidence="25" id="KW-1185">Reference proteome</keyword>
<dbReference type="SMART" id="SM00326">
    <property type="entry name" value="SH3"/>
    <property type="match status" value="1"/>
</dbReference>
<evidence type="ECO:0000256" key="17">
    <source>
        <dbReference type="ARBA" id="ARBA00030785"/>
    </source>
</evidence>
<sequence>MGRSNPVSLFNPFALSTFGFSSIGWIITFAGCIATNTQNSGFPKFAWWAVVFQLLLLIVIVVLYITNTFHYHRFFLTCAIGVAFVYNSNATNNLVYDTNSAPAAASAGFIIQCIVNILWLFYFGSEPSSPIISYIDSFGSSENVMLSSKRSKSNRNTAGQSQIPLDEPYKDETMGYAERNSVSNDNSGLHENPFNTQSYTAQLNGLENASTTNRASALPEDDYPITVRGLFDYDASPDDINELSFKKGDIFRVKDTVGNWWQGKNSKGEIGMCPSNYLEVIGQLFTHSAEEQKLLYDSHAFVDEDDSDDGINEHPPVLSSYAMSLLEQITNKSHTIEQRRDFVDYKTVFDEQQNQTNESASELLQPETSRPSSRRFSSFNSNASQQPYSLLNSKRLGMGMNNVDPSATKSRQSLRSARSLSKFGLGAPKRLSETELNGLAQTSYQQSMSPTLNAAIHNDEAKHTITTNMFTTSMKTNTAPTYYDPEQNEENLVIGSKHTYVQTPKQERIRPVSSCSPRIKRNNLSETPYRSTLQMNHATKMTNNQHIGVDQRTPTKSPPIDHYATPEQARKVLTPLSQSRWNQEKNGVFNLHEMKERLTPPKKSFENSNTMDDPMRVSRSSISDEHKELSASRRTWGTGPSRSTNHQNHAYDIEKASNILTINKQDFECLEQIGKGGSSRVYKARAVNGKRDYAIKVVTFDQFDEGAIASFKGEIEILKKLRDQERVVKLIDHSLKDGSLMLVMECGDIDLAHVLANRSNTPFDPSFTRYHAVEMIKCVKAVHDAGIVHSDLKPANFLFVKGTLKLIDFGISNSLSDHTVNIYRECQIGTPNYMAPETLIEVNNTLKGDGLNGTWKVGKPADIWSCGCIIYQMVYGKPPYANYTGNKRILAITNPKVEIQYPRVTADGTRVNGLVIDTIQRCLKRNPSLRSNADQLLETDFLKPKVVTHKFINDLVRNAVKYGSTHPNVSEHKLDILVEDVWKKVNDFSKTLGPCSSHSCLLIHMWSLSAMMFAKTAPPIKTMCFLLGGSSILTLNLSSLEASPFKTFVNHCCFSSFSSLEGRPGYIDDPPLRTIDLKSVDLMSTSQD</sequence>
<evidence type="ECO:0000259" key="23">
    <source>
        <dbReference type="PROSITE" id="PS50011"/>
    </source>
</evidence>
<dbReference type="GO" id="GO:0007094">
    <property type="term" value="P:mitotic spindle assembly checkpoint signaling"/>
    <property type="evidence" value="ECO:0007669"/>
    <property type="project" value="TreeGrafter"/>
</dbReference>
<keyword evidence="5 18" id="KW-0728">SH3 domain</keyword>
<dbReference type="PROSITE" id="PS00108">
    <property type="entry name" value="PROTEIN_KINASE_ST"/>
    <property type="match status" value="1"/>
</dbReference>
<feature type="region of interest" description="Disordered" evidence="20">
    <location>
        <begin position="354"/>
        <end position="385"/>
    </location>
</feature>
<keyword evidence="14" id="KW-0346">Stress response</keyword>
<dbReference type="PANTHER" id="PTHR22974:SF21">
    <property type="entry name" value="DUAL SPECIFICITY PROTEIN KINASE TTK"/>
    <property type="match status" value="1"/>
</dbReference>
<evidence type="ECO:0000256" key="15">
    <source>
        <dbReference type="ARBA" id="ARBA00023136"/>
    </source>
</evidence>
<dbReference type="InterPro" id="IPR027084">
    <property type="entry name" value="Mps1_cat"/>
</dbReference>
<dbReference type="GO" id="GO:0005634">
    <property type="term" value="C:nucleus"/>
    <property type="evidence" value="ECO:0007669"/>
    <property type="project" value="TreeGrafter"/>
</dbReference>
<dbReference type="PANTHER" id="PTHR22974">
    <property type="entry name" value="MIXED LINEAGE PROTEIN KINASE"/>
    <property type="match status" value="1"/>
</dbReference>
<evidence type="ECO:0000256" key="20">
    <source>
        <dbReference type="SAM" id="MobiDB-lite"/>
    </source>
</evidence>
<dbReference type="PRINTS" id="PR00452">
    <property type="entry name" value="SH3DOMAIN"/>
</dbReference>
<evidence type="ECO:0000259" key="22">
    <source>
        <dbReference type="PROSITE" id="PS50002"/>
    </source>
</evidence>
<dbReference type="GO" id="GO:0033316">
    <property type="term" value="P:meiotic spindle assembly checkpoint signaling"/>
    <property type="evidence" value="ECO:0007669"/>
    <property type="project" value="TreeGrafter"/>
</dbReference>
<dbReference type="GO" id="GO:0005886">
    <property type="term" value="C:plasma membrane"/>
    <property type="evidence" value="ECO:0007669"/>
    <property type="project" value="UniProtKB-SubCell"/>
</dbReference>
<evidence type="ECO:0000256" key="12">
    <source>
        <dbReference type="ARBA" id="ARBA00022840"/>
    </source>
</evidence>
<feature type="transmembrane region" description="Helical" evidence="21">
    <location>
        <begin position="71"/>
        <end position="89"/>
    </location>
</feature>
<evidence type="ECO:0000256" key="7">
    <source>
        <dbReference type="ARBA" id="ARBA00022527"/>
    </source>
</evidence>
<dbReference type="GO" id="GO:0004712">
    <property type="term" value="F:protein serine/threonine/tyrosine kinase activity"/>
    <property type="evidence" value="ECO:0007669"/>
    <property type="project" value="TreeGrafter"/>
</dbReference>
<feature type="compositionally biased region" description="Low complexity" evidence="20">
    <location>
        <begin position="369"/>
        <end position="385"/>
    </location>
</feature>
<evidence type="ECO:0000256" key="2">
    <source>
        <dbReference type="ARBA" id="ARBA00009739"/>
    </source>
</evidence>
<dbReference type="SUPFAM" id="SSF50044">
    <property type="entry name" value="SH3-domain"/>
    <property type="match status" value="1"/>
</dbReference>
<dbReference type="GO" id="GO:0004674">
    <property type="term" value="F:protein serine/threonine kinase activity"/>
    <property type="evidence" value="ECO:0007669"/>
    <property type="project" value="UniProtKB-KW"/>
</dbReference>
<accession>A0A9P8T0T9</accession>
<evidence type="ECO:0000256" key="10">
    <source>
        <dbReference type="ARBA" id="ARBA00022741"/>
    </source>
</evidence>
<keyword evidence="13 21" id="KW-1133">Transmembrane helix</keyword>
<dbReference type="Proteomes" id="UP000788993">
    <property type="component" value="Unassembled WGS sequence"/>
</dbReference>
<proteinExistence type="inferred from homology"/>
<comment type="caution">
    <text evidence="24">The sequence shown here is derived from an EMBL/GenBank/DDBJ whole genome shotgun (WGS) entry which is preliminary data.</text>
</comment>
<dbReference type="InterPro" id="IPR017441">
    <property type="entry name" value="Protein_kinase_ATP_BS"/>
</dbReference>
<dbReference type="InterPro" id="IPR000719">
    <property type="entry name" value="Prot_kinase_dom"/>
</dbReference>
<dbReference type="Gene3D" id="2.30.30.40">
    <property type="entry name" value="SH3 Domains"/>
    <property type="match status" value="1"/>
</dbReference>
<dbReference type="InterPro" id="IPR035522">
    <property type="entry name" value="Sho1_SH3"/>
</dbReference>
<evidence type="ECO:0000256" key="4">
    <source>
        <dbReference type="ARBA" id="ARBA00017350"/>
    </source>
</evidence>
<protein>
    <recommendedName>
        <fullName evidence="4">High osmolarity signaling protein SHO1</fullName>
    </recommendedName>
    <alternativeName>
        <fullName evidence="3">High osmolarity signaling protein sho1</fullName>
    </alternativeName>
    <alternativeName>
        <fullName evidence="16 17">Osmosensor SHO1</fullName>
    </alternativeName>
</protein>
<evidence type="ECO:0000256" key="14">
    <source>
        <dbReference type="ARBA" id="ARBA00023016"/>
    </source>
</evidence>
<dbReference type="InterPro" id="IPR008271">
    <property type="entry name" value="Ser/Thr_kinase_AS"/>
</dbReference>
<keyword evidence="8" id="KW-0808">Transferase</keyword>
<dbReference type="InterPro" id="IPR011009">
    <property type="entry name" value="Kinase-like_dom_sf"/>
</dbReference>
<evidence type="ECO:0000313" key="24">
    <source>
        <dbReference type="EMBL" id="KAH3660966.1"/>
    </source>
</evidence>
<dbReference type="GO" id="GO:0098813">
    <property type="term" value="P:nuclear chromosome segregation"/>
    <property type="evidence" value="ECO:0007669"/>
    <property type="project" value="UniProtKB-ARBA"/>
</dbReference>
<feature type="transmembrane region" description="Helical" evidence="21">
    <location>
        <begin position="45"/>
        <end position="65"/>
    </location>
</feature>
<dbReference type="PROSITE" id="PS00107">
    <property type="entry name" value="PROTEIN_KINASE_ATP"/>
    <property type="match status" value="1"/>
</dbReference>
<dbReference type="CDD" id="cd11855">
    <property type="entry name" value="SH3_Sho1p"/>
    <property type="match status" value="1"/>
</dbReference>
<dbReference type="PROSITE" id="PS50002">
    <property type="entry name" value="SH3"/>
    <property type="match status" value="1"/>
</dbReference>
<dbReference type="GO" id="GO:0005524">
    <property type="term" value="F:ATP binding"/>
    <property type="evidence" value="ECO:0007669"/>
    <property type="project" value="UniProtKB-UniRule"/>
</dbReference>
<dbReference type="Gene3D" id="1.10.510.10">
    <property type="entry name" value="Transferase(Phosphotransferase) domain 1"/>
    <property type="match status" value="1"/>
</dbReference>
<feature type="binding site" evidence="19">
    <location>
        <position position="696"/>
    </location>
    <ligand>
        <name>ATP</name>
        <dbReference type="ChEBI" id="CHEBI:30616"/>
    </ligand>
</feature>
<dbReference type="Pfam" id="PF00018">
    <property type="entry name" value="SH3_1"/>
    <property type="match status" value="1"/>
</dbReference>
<comment type="similarity">
    <text evidence="2">Belongs to the SHO1 family.</text>
</comment>
<dbReference type="InterPro" id="IPR001452">
    <property type="entry name" value="SH3_domain"/>
</dbReference>
<dbReference type="PROSITE" id="PS50011">
    <property type="entry name" value="PROTEIN_KINASE_DOM"/>
    <property type="match status" value="1"/>
</dbReference>
<keyword evidence="6" id="KW-1003">Cell membrane</keyword>
<feature type="domain" description="Protein kinase" evidence="23">
    <location>
        <begin position="667"/>
        <end position="952"/>
    </location>
</feature>
<dbReference type="Gene3D" id="3.30.200.20">
    <property type="entry name" value="Phosphorylase Kinase, domain 1"/>
    <property type="match status" value="1"/>
</dbReference>
<dbReference type="SUPFAM" id="SSF56112">
    <property type="entry name" value="Protein kinase-like (PK-like)"/>
    <property type="match status" value="1"/>
</dbReference>
<evidence type="ECO:0000256" key="18">
    <source>
        <dbReference type="PROSITE-ProRule" id="PRU00192"/>
    </source>
</evidence>
<evidence type="ECO:0000256" key="19">
    <source>
        <dbReference type="PROSITE-ProRule" id="PRU10141"/>
    </source>
</evidence>
<evidence type="ECO:0000256" key="21">
    <source>
        <dbReference type="SAM" id="Phobius"/>
    </source>
</evidence>
<keyword evidence="12 19" id="KW-0067">ATP-binding</keyword>
<evidence type="ECO:0000256" key="13">
    <source>
        <dbReference type="ARBA" id="ARBA00022989"/>
    </source>
</evidence>
<keyword evidence="9 21" id="KW-0812">Transmembrane</keyword>
<dbReference type="FunFam" id="3.30.200.20:FF:000131">
    <property type="entry name" value="Dual specificity protein kinase TTK"/>
    <property type="match status" value="1"/>
</dbReference>
<feature type="transmembrane region" description="Helical" evidence="21">
    <location>
        <begin position="12"/>
        <end position="33"/>
    </location>
</feature>
<evidence type="ECO:0000256" key="9">
    <source>
        <dbReference type="ARBA" id="ARBA00022692"/>
    </source>
</evidence>
<evidence type="ECO:0000256" key="1">
    <source>
        <dbReference type="ARBA" id="ARBA00004651"/>
    </source>
</evidence>
<evidence type="ECO:0000256" key="3">
    <source>
        <dbReference type="ARBA" id="ARBA00016255"/>
    </source>
</evidence>
<keyword evidence="10 19" id="KW-0547">Nucleotide-binding</keyword>
<dbReference type="InterPro" id="IPR036028">
    <property type="entry name" value="SH3-like_dom_sf"/>
</dbReference>
<evidence type="ECO:0000256" key="11">
    <source>
        <dbReference type="ARBA" id="ARBA00022777"/>
    </source>
</evidence>
<feature type="domain" description="SH3" evidence="22">
    <location>
        <begin position="222"/>
        <end position="283"/>
    </location>
</feature>
<dbReference type="GO" id="GO:0034501">
    <property type="term" value="P:protein localization to kinetochore"/>
    <property type="evidence" value="ECO:0007669"/>
    <property type="project" value="TreeGrafter"/>
</dbReference>
<dbReference type="SMART" id="SM00220">
    <property type="entry name" value="S_TKc"/>
    <property type="match status" value="1"/>
</dbReference>
<dbReference type="EMBL" id="JAEUBD010001468">
    <property type="protein sequence ID" value="KAH3660966.1"/>
    <property type="molecule type" value="Genomic_DNA"/>
</dbReference>
<feature type="region of interest" description="Disordered" evidence="20">
    <location>
        <begin position="600"/>
        <end position="647"/>
    </location>
</feature>
<evidence type="ECO:0000256" key="16">
    <source>
        <dbReference type="ARBA" id="ARBA00029697"/>
    </source>
</evidence>
<dbReference type="GO" id="GO:0000776">
    <property type="term" value="C:kinetochore"/>
    <property type="evidence" value="ECO:0007669"/>
    <property type="project" value="TreeGrafter"/>
</dbReference>
<dbReference type="GO" id="GO:0030447">
    <property type="term" value="P:filamentous growth"/>
    <property type="evidence" value="ECO:0007669"/>
    <property type="project" value="UniProtKB-ARBA"/>
</dbReference>
<evidence type="ECO:0000256" key="5">
    <source>
        <dbReference type="ARBA" id="ARBA00022443"/>
    </source>
</evidence>
<dbReference type="AlphaFoldDB" id="A0A9P8T0T9"/>
<name>A0A9P8T0T9_9ASCO</name>
<feature type="compositionally biased region" description="Polar residues" evidence="20">
    <location>
        <begin position="354"/>
        <end position="368"/>
    </location>
</feature>
<dbReference type="PROSITE" id="PS51257">
    <property type="entry name" value="PROKAR_LIPOPROTEIN"/>
    <property type="match status" value="1"/>
</dbReference>
<dbReference type="Pfam" id="PF00069">
    <property type="entry name" value="Pkinase"/>
    <property type="match status" value="1"/>
</dbReference>
<keyword evidence="15 21" id="KW-0472">Membrane</keyword>
<feature type="compositionally biased region" description="Polar residues" evidence="20">
    <location>
        <begin position="632"/>
        <end position="647"/>
    </location>
</feature>
<reference evidence="24" key="1">
    <citation type="journal article" date="2021" name="Open Biol.">
        <title>Shared evolutionary footprints suggest mitochondrial oxidative damage underlies multiple complex I losses in fungi.</title>
        <authorList>
            <person name="Schikora-Tamarit M.A."/>
            <person name="Marcet-Houben M."/>
            <person name="Nosek J."/>
            <person name="Gabaldon T."/>
        </authorList>
    </citation>
    <scope>NUCLEOTIDE SEQUENCE</scope>
    <source>
        <strain evidence="24">NCAIM Y.01608</strain>
    </source>
</reference>
<evidence type="ECO:0000256" key="8">
    <source>
        <dbReference type="ARBA" id="ARBA00022679"/>
    </source>
</evidence>
<evidence type="ECO:0000256" key="6">
    <source>
        <dbReference type="ARBA" id="ARBA00022475"/>
    </source>
</evidence>